<comment type="caution">
    <text evidence="14">The sequence shown here is derived from an EMBL/GenBank/DDBJ whole genome shotgun (WGS) entry which is preliminary data.</text>
</comment>
<accession>A0ABS2NDN1</accession>
<dbReference type="InterPro" id="IPR022278">
    <property type="entry name" value="Pser_aminoTfrase"/>
</dbReference>
<feature type="binding site" evidence="11">
    <location>
        <position position="102"/>
    </location>
    <ligand>
        <name>pyridoxal 5'-phosphate</name>
        <dbReference type="ChEBI" id="CHEBI:597326"/>
    </ligand>
</feature>
<dbReference type="PIRSF" id="PIRSF000525">
    <property type="entry name" value="SerC"/>
    <property type="match status" value="1"/>
</dbReference>
<keyword evidence="15" id="KW-1185">Reference proteome</keyword>
<dbReference type="Gene3D" id="3.90.1150.10">
    <property type="entry name" value="Aspartate Aminotransferase, domain 1"/>
    <property type="match status" value="1"/>
</dbReference>
<comment type="caution">
    <text evidence="11">Lacks conserved residue(s) required for the propagation of feature annotation.</text>
</comment>
<protein>
    <recommendedName>
        <fullName evidence="11">Phosphoserine aminotransferase</fullName>
        <ecNumber evidence="11">2.6.1.52</ecNumber>
    </recommendedName>
    <alternativeName>
        <fullName evidence="11">Phosphohydroxythreonine aminotransferase</fullName>
        <shortName evidence="11">PSAT</shortName>
    </alternativeName>
</protein>
<evidence type="ECO:0000256" key="9">
    <source>
        <dbReference type="ARBA" id="ARBA00047630"/>
    </source>
</evidence>
<dbReference type="NCBIfam" id="TIGR01364">
    <property type="entry name" value="serC_1"/>
    <property type="match status" value="1"/>
</dbReference>
<feature type="modified residue" description="N6-(pyridoxal phosphate)lysine" evidence="11">
    <location>
        <position position="194"/>
    </location>
</feature>
<evidence type="ECO:0000256" key="10">
    <source>
        <dbReference type="ARBA" id="ARBA00049007"/>
    </source>
</evidence>
<feature type="domain" description="Aminotransferase class V" evidence="13">
    <location>
        <begin position="6"/>
        <end position="346"/>
    </location>
</feature>
<evidence type="ECO:0000313" key="15">
    <source>
        <dbReference type="Proteomes" id="UP001646157"/>
    </source>
</evidence>
<dbReference type="GO" id="GO:0004648">
    <property type="term" value="F:O-phospho-L-serine:2-oxoglutarate aminotransferase activity"/>
    <property type="evidence" value="ECO:0007669"/>
    <property type="project" value="UniProtKB-EC"/>
</dbReference>
<feature type="binding site" evidence="11">
    <location>
        <position position="150"/>
    </location>
    <ligand>
        <name>pyridoxal 5'-phosphate</name>
        <dbReference type="ChEBI" id="CHEBI:597326"/>
    </ligand>
</feature>
<dbReference type="InterPro" id="IPR015424">
    <property type="entry name" value="PyrdxlP-dep_Trfase"/>
</dbReference>
<evidence type="ECO:0000256" key="5">
    <source>
        <dbReference type="ARBA" id="ARBA00022605"/>
    </source>
</evidence>
<feature type="binding site" evidence="11">
    <location>
        <begin position="76"/>
        <end position="77"/>
    </location>
    <ligand>
        <name>pyridoxal 5'-phosphate</name>
        <dbReference type="ChEBI" id="CHEBI:597326"/>
    </ligand>
</feature>
<evidence type="ECO:0000256" key="3">
    <source>
        <dbReference type="ARBA" id="ARBA00006904"/>
    </source>
</evidence>
<feature type="binding site" evidence="11">
    <location>
        <begin position="235"/>
        <end position="236"/>
    </location>
    <ligand>
        <name>pyridoxal 5'-phosphate</name>
        <dbReference type="ChEBI" id="CHEBI:597326"/>
    </ligand>
</feature>
<proteinExistence type="inferred from homology"/>
<feature type="binding site" evidence="11">
    <location>
        <position position="170"/>
    </location>
    <ligand>
        <name>pyridoxal 5'-phosphate</name>
        <dbReference type="ChEBI" id="CHEBI:597326"/>
    </ligand>
</feature>
<comment type="catalytic activity">
    <reaction evidence="9 11">
        <text>4-(phosphooxy)-L-threonine + 2-oxoglutarate = (R)-3-hydroxy-2-oxo-4-phosphooxybutanoate + L-glutamate</text>
        <dbReference type="Rhea" id="RHEA:16573"/>
        <dbReference type="ChEBI" id="CHEBI:16810"/>
        <dbReference type="ChEBI" id="CHEBI:29985"/>
        <dbReference type="ChEBI" id="CHEBI:58452"/>
        <dbReference type="ChEBI" id="CHEBI:58538"/>
        <dbReference type="EC" id="2.6.1.52"/>
    </reaction>
</comment>
<feature type="binding site" evidence="11">
    <location>
        <position position="42"/>
    </location>
    <ligand>
        <name>L-glutamate</name>
        <dbReference type="ChEBI" id="CHEBI:29985"/>
    </ligand>
</feature>
<keyword evidence="4 11" id="KW-0032">Aminotransferase</keyword>
<evidence type="ECO:0000256" key="12">
    <source>
        <dbReference type="RuleBase" id="RU004505"/>
    </source>
</evidence>
<keyword evidence="6 11" id="KW-0808">Transferase</keyword>
<dbReference type="InterPro" id="IPR000192">
    <property type="entry name" value="Aminotrans_V_dom"/>
</dbReference>
<evidence type="ECO:0000256" key="7">
    <source>
        <dbReference type="ARBA" id="ARBA00022898"/>
    </source>
</evidence>
<comment type="catalytic activity">
    <reaction evidence="10 11 12">
        <text>O-phospho-L-serine + 2-oxoglutarate = 3-phosphooxypyruvate + L-glutamate</text>
        <dbReference type="Rhea" id="RHEA:14329"/>
        <dbReference type="ChEBI" id="CHEBI:16810"/>
        <dbReference type="ChEBI" id="CHEBI:18110"/>
        <dbReference type="ChEBI" id="CHEBI:29985"/>
        <dbReference type="ChEBI" id="CHEBI:57524"/>
        <dbReference type="EC" id="2.6.1.52"/>
    </reaction>
</comment>
<name>A0ABS2NDN1_9BACI</name>
<keyword evidence="8 11" id="KW-0718">Serine biosynthesis</keyword>
<evidence type="ECO:0000256" key="6">
    <source>
        <dbReference type="ARBA" id="ARBA00022679"/>
    </source>
</evidence>
<evidence type="ECO:0000256" key="1">
    <source>
        <dbReference type="ARBA" id="ARBA00003483"/>
    </source>
</evidence>
<comment type="subunit">
    <text evidence="11">Homodimer.</text>
</comment>
<dbReference type="EMBL" id="JAFBDZ010000002">
    <property type="protein sequence ID" value="MBM7585965.1"/>
    <property type="molecule type" value="Genomic_DNA"/>
</dbReference>
<comment type="similarity">
    <text evidence="3 11">Belongs to the class-V pyridoxal-phosphate-dependent aminotransferase family. SerC subfamily.</text>
</comment>
<evidence type="ECO:0000313" key="14">
    <source>
        <dbReference type="EMBL" id="MBM7585965.1"/>
    </source>
</evidence>
<sequence>MTRVANFSAGPSVLPVSVLERAQKELLNYNGTGMSVMEMSHRSQDFQEIMEEAEALLRELLKIPDNFHVLFLQGGASLQFSMVPFNLLTTNHKADYIMTGSWAKKAIAEASKLGDITIITPTNPLTEIPSYNQESFQFDADYVHITTNNTIEGTRFSELPNTGTIPLVADMSSHILSEEIDVNQFGLIYAGAQKNLGPAGVTVVIVREDLTNKAFTSCPTMLNYQTYVKNQSLFNTPPTFAIYIMKMVLEWIKELGGVTVIEQQNKKKAKWLYDTIDQSKLFNNHVHPKNRSIMNIPFTADCEDLNKEFLQKADEKGLKNLKGHRSVGGMRASLYNAMPFEDVKKLTDFIKEFERTYQQVLT</sequence>
<organism evidence="14 15">
    <name type="scientific">Rossellomorea pakistanensis</name>
    <dbReference type="NCBI Taxonomy" id="992288"/>
    <lineage>
        <taxon>Bacteria</taxon>
        <taxon>Bacillati</taxon>
        <taxon>Bacillota</taxon>
        <taxon>Bacilli</taxon>
        <taxon>Bacillales</taxon>
        <taxon>Bacillaceae</taxon>
        <taxon>Rossellomorea</taxon>
    </lineage>
</organism>
<keyword evidence="5 11" id="KW-0028">Amino-acid biosynthesis</keyword>
<reference evidence="14 15" key="1">
    <citation type="submission" date="2021-01" db="EMBL/GenBank/DDBJ databases">
        <title>Genomic Encyclopedia of Type Strains, Phase IV (KMG-IV): sequencing the most valuable type-strain genomes for metagenomic binning, comparative biology and taxonomic classification.</title>
        <authorList>
            <person name="Goeker M."/>
        </authorList>
    </citation>
    <scope>NUCLEOTIDE SEQUENCE [LARGE SCALE GENOMIC DNA]</scope>
    <source>
        <strain evidence="14 15">DSM 24834</strain>
    </source>
</reference>
<evidence type="ECO:0000256" key="4">
    <source>
        <dbReference type="ARBA" id="ARBA00022576"/>
    </source>
</evidence>
<dbReference type="CDD" id="cd00611">
    <property type="entry name" value="PSAT_like"/>
    <property type="match status" value="1"/>
</dbReference>
<dbReference type="NCBIfam" id="NF003764">
    <property type="entry name" value="PRK05355.1"/>
    <property type="match status" value="1"/>
</dbReference>
<evidence type="ECO:0000256" key="2">
    <source>
        <dbReference type="ARBA" id="ARBA00005099"/>
    </source>
</evidence>
<dbReference type="InterPro" id="IPR015422">
    <property type="entry name" value="PyrdxlP-dep_Trfase_small"/>
</dbReference>
<dbReference type="PROSITE" id="PS00595">
    <property type="entry name" value="AA_TRANSFER_CLASS_5"/>
    <property type="match status" value="1"/>
</dbReference>
<comment type="cofactor">
    <cofactor evidence="11">
        <name>pyridoxal 5'-phosphate</name>
        <dbReference type="ChEBI" id="CHEBI:597326"/>
    </cofactor>
    <text evidence="11">Binds 1 pyridoxal phosphate per subunit.</text>
</comment>
<evidence type="ECO:0000256" key="11">
    <source>
        <dbReference type="HAMAP-Rule" id="MF_00160"/>
    </source>
</evidence>
<dbReference type="InterPro" id="IPR020578">
    <property type="entry name" value="Aminotrans_V_PyrdxlP_BS"/>
</dbReference>
<comment type="function">
    <text evidence="1 11">Catalyzes the reversible conversion of 3-phosphohydroxypyruvate to phosphoserine and of 3-hydroxy-2-oxo-4-phosphonooxybutanoate to phosphohydroxythreonine.</text>
</comment>
<dbReference type="Proteomes" id="UP001646157">
    <property type="component" value="Unassembled WGS sequence"/>
</dbReference>
<dbReference type="Pfam" id="PF00266">
    <property type="entry name" value="Aminotran_5"/>
    <property type="match status" value="1"/>
</dbReference>
<dbReference type="Gene3D" id="3.40.640.10">
    <property type="entry name" value="Type I PLP-dependent aspartate aminotransferase-like (Major domain)"/>
    <property type="match status" value="1"/>
</dbReference>
<dbReference type="SUPFAM" id="SSF53383">
    <property type="entry name" value="PLP-dependent transferases"/>
    <property type="match status" value="1"/>
</dbReference>
<feature type="binding site" evidence="11">
    <location>
        <position position="193"/>
    </location>
    <ligand>
        <name>pyridoxal 5'-phosphate</name>
        <dbReference type="ChEBI" id="CHEBI:597326"/>
    </ligand>
</feature>
<dbReference type="PANTHER" id="PTHR43247:SF1">
    <property type="entry name" value="PHOSPHOSERINE AMINOTRANSFERASE"/>
    <property type="match status" value="1"/>
</dbReference>
<dbReference type="PANTHER" id="PTHR43247">
    <property type="entry name" value="PHOSPHOSERINE AMINOTRANSFERASE"/>
    <property type="match status" value="1"/>
</dbReference>
<dbReference type="InterPro" id="IPR015421">
    <property type="entry name" value="PyrdxlP-dep_Trfase_major"/>
</dbReference>
<dbReference type="RefSeq" id="WP_205172914.1">
    <property type="nucleotide sequence ID" value="NZ_JAFBDZ010000002.1"/>
</dbReference>
<dbReference type="EC" id="2.6.1.52" evidence="11"/>
<comment type="pathway">
    <text evidence="2 11 12">Amino-acid biosynthesis; L-serine biosynthesis; L-serine from 3-phospho-D-glycerate: step 2/3.</text>
</comment>
<keyword evidence="11" id="KW-0963">Cytoplasm</keyword>
<gene>
    <name evidence="11" type="primary">serC</name>
    <name evidence="14" type="ORF">JOC86_002507</name>
</gene>
<evidence type="ECO:0000256" key="8">
    <source>
        <dbReference type="ARBA" id="ARBA00023299"/>
    </source>
</evidence>
<dbReference type="HAMAP" id="MF_00160">
    <property type="entry name" value="SerC_aminotrans_5"/>
    <property type="match status" value="1"/>
</dbReference>
<comment type="subcellular location">
    <subcellularLocation>
        <location evidence="11">Cytoplasm</location>
    </subcellularLocation>
</comment>
<evidence type="ECO:0000259" key="13">
    <source>
        <dbReference type="Pfam" id="PF00266"/>
    </source>
</evidence>
<keyword evidence="7 11" id="KW-0663">Pyridoxal phosphate</keyword>